<dbReference type="AlphaFoldDB" id="A0AAW9SMY9"/>
<gene>
    <name evidence="2" type="ORF">QP460_002255</name>
</gene>
<dbReference type="EMBL" id="JASOOY020000008">
    <property type="protein sequence ID" value="MEO3716415.1"/>
    <property type="molecule type" value="Genomic_DNA"/>
</dbReference>
<evidence type="ECO:0000259" key="1">
    <source>
        <dbReference type="SMART" id="SM00418"/>
    </source>
</evidence>
<dbReference type="Pfam" id="PF12840">
    <property type="entry name" value="HTH_20"/>
    <property type="match status" value="1"/>
</dbReference>
<dbReference type="PANTHER" id="PTHR30363:SF28">
    <property type="entry name" value="TRANSCRIPTIONAL REGULATORY PROTEIN-RELATED"/>
    <property type="match status" value="1"/>
</dbReference>
<dbReference type="PANTHER" id="PTHR30363">
    <property type="entry name" value="HTH-TYPE TRANSCRIPTIONAL REGULATOR SRLR-RELATED"/>
    <property type="match status" value="1"/>
</dbReference>
<dbReference type="InterPro" id="IPR001845">
    <property type="entry name" value="HTH_ArsR_DNA-bd_dom"/>
</dbReference>
<dbReference type="CDD" id="cd00090">
    <property type="entry name" value="HTH_ARSR"/>
    <property type="match status" value="1"/>
</dbReference>
<dbReference type="InterPro" id="IPR050313">
    <property type="entry name" value="Carb_Metab_HTH_regulators"/>
</dbReference>
<reference evidence="2" key="1">
    <citation type="submission" date="2023-05" db="EMBL/GenBank/DDBJ databases">
        <authorList>
            <person name="Du J."/>
        </authorList>
    </citation>
    <scope>NUCLEOTIDE SEQUENCE</scope>
    <source>
        <strain evidence="2">UMB1064</strain>
    </source>
</reference>
<dbReference type="GO" id="GO:0003700">
    <property type="term" value="F:DNA-binding transcription factor activity"/>
    <property type="evidence" value="ECO:0007669"/>
    <property type="project" value="InterPro"/>
</dbReference>
<dbReference type="Gene3D" id="1.10.10.10">
    <property type="entry name" value="Winged helix-like DNA-binding domain superfamily/Winged helix DNA-binding domain"/>
    <property type="match status" value="1"/>
</dbReference>
<dbReference type="SUPFAM" id="SSF46785">
    <property type="entry name" value="Winged helix' DNA-binding domain"/>
    <property type="match status" value="1"/>
</dbReference>
<reference evidence="2" key="2">
    <citation type="submission" date="2024-05" db="EMBL/GenBank/DDBJ databases">
        <authorList>
            <person name="Wolfe A."/>
        </authorList>
    </citation>
    <scope>NUCLEOTIDE SEQUENCE</scope>
    <source>
        <strain evidence="2">UMB1064</strain>
    </source>
</reference>
<proteinExistence type="predicted"/>
<dbReference type="RefSeq" id="WP_147721656.1">
    <property type="nucleotide sequence ID" value="NZ_JAFJMG010000051.1"/>
</dbReference>
<evidence type="ECO:0000313" key="3">
    <source>
        <dbReference type="Proteomes" id="UP001223646"/>
    </source>
</evidence>
<dbReference type="InterPro" id="IPR011991">
    <property type="entry name" value="ArsR-like_HTH"/>
</dbReference>
<accession>A0AAW9SMY9</accession>
<dbReference type="SMART" id="SM00418">
    <property type="entry name" value="HTH_ARSR"/>
    <property type="match status" value="1"/>
</dbReference>
<dbReference type="Proteomes" id="UP001223646">
    <property type="component" value="Unassembled WGS sequence"/>
</dbReference>
<comment type="caution">
    <text evidence="2">The sequence shown here is derived from an EMBL/GenBank/DDBJ whole genome shotgun (WGS) entry which is preliminary data.</text>
</comment>
<protein>
    <submittedName>
        <fullName evidence="2">Metalloregulator ArsR/SmtB family transcription factor</fullName>
    </submittedName>
</protein>
<dbReference type="InterPro" id="IPR036390">
    <property type="entry name" value="WH_DNA-bd_sf"/>
</dbReference>
<feature type="domain" description="HTH arsR-type" evidence="1">
    <location>
        <begin position="11"/>
        <end position="92"/>
    </location>
</feature>
<sequence length="232" mass="24777">MADRKPTVNDGDTRKRILQLLLEHNPASATFIADTLGLSAAGVRRHIDILVDEGLAETAPAPSTGPRSRGRPAKSYRLTDRGRARFGHAYDDLASAALTALRKAGGEQAVAQFARQRIDDILLGVTPVGQNAEKEEVVEAVVDAFRRAGYAATINQNTGGVQICQHHCPISHVASEFPELCAAEHEAVSKLLGQHTQPLATIADGNGICTTNIPLTPVTKTLTELPHERSGQ</sequence>
<name>A0AAW9SMY9_CORAY</name>
<organism evidence="2 3">
    <name type="scientific">Corynebacterium amycolatum</name>
    <dbReference type="NCBI Taxonomy" id="43765"/>
    <lineage>
        <taxon>Bacteria</taxon>
        <taxon>Bacillati</taxon>
        <taxon>Actinomycetota</taxon>
        <taxon>Actinomycetes</taxon>
        <taxon>Mycobacteriales</taxon>
        <taxon>Corynebacteriaceae</taxon>
        <taxon>Corynebacterium</taxon>
    </lineage>
</organism>
<dbReference type="InterPro" id="IPR036388">
    <property type="entry name" value="WH-like_DNA-bd_sf"/>
</dbReference>
<evidence type="ECO:0000313" key="2">
    <source>
        <dbReference type="EMBL" id="MEO3716415.1"/>
    </source>
</evidence>